<feature type="chain" id="PRO_5040993023" evidence="1">
    <location>
        <begin position="29"/>
        <end position="268"/>
    </location>
</feature>
<reference evidence="2" key="1">
    <citation type="submission" date="2022-10" db="EMBL/GenBank/DDBJ databases">
        <title>Tapping the CABI collections for fungal endophytes: first genome assemblies for Collariella, Neodidymelliopsis, Ascochyta clinopodiicola, Didymella pomorum, Didymosphaeria variabile, Neocosmospora piperis and Neocucurbitaria cava.</title>
        <authorList>
            <person name="Hill R."/>
        </authorList>
    </citation>
    <scope>NUCLEOTIDE SEQUENCE</scope>
    <source>
        <strain evidence="2">IMI 356815</strain>
    </source>
</reference>
<dbReference type="Proteomes" id="UP001140513">
    <property type="component" value="Unassembled WGS sequence"/>
</dbReference>
<feature type="signal peptide" evidence="1">
    <location>
        <begin position="1"/>
        <end position="28"/>
    </location>
</feature>
<dbReference type="RefSeq" id="XP_056072599.1">
    <property type="nucleotide sequence ID" value="XM_056212291.1"/>
</dbReference>
<comment type="caution">
    <text evidence="2">The sequence shown here is derived from an EMBL/GenBank/DDBJ whole genome shotgun (WGS) entry which is preliminary data.</text>
</comment>
<name>A0A9W8XQD3_9PLEO</name>
<gene>
    <name evidence="2" type="ORF">N0V89_003489</name>
</gene>
<organism evidence="2 3">
    <name type="scientific">Didymosphaeria variabile</name>
    <dbReference type="NCBI Taxonomy" id="1932322"/>
    <lineage>
        <taxon>Eukaryota</taxon>
        <taxon>Fungi</taxon>
        <taxon>Dikarya</taxon>
        <taxon>Ascomycota</taxon>
        <taxon>Pezizomycotina</taxon>
        <taxon>Dothideomycetes</taxon>
        <taxon>Pleosporomycetidae</taxon>
        <taxon>Pleosporales</taxon>
        <taxon>Massarineae</taxon>
        <taxon>Didymosphaeriaceae</taxon>
        <taxon>Didymosphaeria</taxon>
    </lineage>
</organism>
<dbReference type="GeneID" id="80907019"/>
<dbReference type="EMBL" id="JAPEUX010000003">
    <property type="protein sequence ID" value="KAJ4355473.1"/>
    <property type="molecule type" value="Genomic_DNA"/>
</dbReference>
<dbReference type="AlphaFoldDB" id="A0A9W8XQD3"/>
<keyword evidence="3" id="KW-1185">Reference proteome</keyword>
<dbReference type="OrthoDB" id="5365129at2759"/>
<evidence type="ECO:0000256" key="1">
    <source>
        <dbReference type="SAM" id="SignalP"/>
    </source>
</evidence>
<proteinExistence type="predicted"/>
<sequence length="268" mass="28951">MATSIILGAAGLAVTVLDIASFLQSLGGTPDPLKQTQVTLVVGNAPNSEGSMPDIYAKGPFGFQLAHTSDKSLFKDGHLEGSQAKTFIIDNDPGIDFQTQVHQPQYVSVVMTQGDAICLSAVIANGDGATYTWTGDMGAQCGAEWYESDFAFGNSNVPPKCVWLDSDHSNDIVASAVSMHMTDFAGPLLPQYQETNEAGDNIGDARLCKNSARMTFYHDFKYENWAVFEQPLKFNGSGAFEEPDLGIDREKRAYPDGVRVLLTARANH</sequence>
<evidence type="ECO:0000313" key="3">
    <source>
        <dbReference type="Proteomes" id="UP001140513"/>
    </source>
</evidence>
<accession>A0A9W8XQD3</accession>
<protein>
    <submittedName>
        <fullName evidence="2">Uncharacterized protein</fullName>
    </submittedName>
</protein>
<evidence type="ECO:0000313" key="2">
    <source>
        <dbReference type="EMBL" id="KAJ4355473.1"/>
    </source>
</evidence>
<keyword evidence="1" id="KW-0732">Signal</keyword>